<sequence>KNEGEASKDYITGIKDVTEGSEAAGEVVKTIVYSINGTQLNAPAKGINIIKEVYANGQVKTKKVMVK</sequence>
<organism evidence="1 2">
    <name type="scientific">Marseilla massiliensis</name>
    <dbReference type="NCBI Taxonomy" id="1841864"/>
    <lineage>
        <taxon>Bacteria</taxon>
        <taxon>Pseudomonadati</taxon>
        <taxon>Bacteroidota</taxon>
        <taxon>Bacteroidia</taxon>
        <taxon>Bacteroidales</taxon>
        <taxon>Prevotellaceae</taxon>
        <taxon>Marseilla</taxon>
    </lineage>
</organism>
<dbReference type="AlphaFoldDB" id="A0A938WPZ2"/>
<name>A0A938WPZ2_9BACT</name>
<gene>
    <name evidence="1" type="ORF">H6B30_12235</name>
</gene>
<proteinExistence type="predicted"/>
<reference evidence="1 2" key="1">
    <citation type="journal article" date="2021" name="Sci. Rep.">
        <title>The distribution of antibiotic resistance genes in chicken gut microbiota commensals.</title>
        <authorList>
            <person name="Juricova H."/>
            <person name="Matiasovicova J."/>
            <person name="Kubasova T."/>
            <person name="Cejkova D."/>
            <person name="Rychlik I."/>
        </authorList>
    </citation>
    <scope>NUCLEOTIDE SEQUENCE [LARGE SCALE GENOMIC DNA]</scope>
    <source>
        <strain evidence="1 2">An819</strain>
    </source>
</reference>
<dbReference type="Proteomes" id="UP000764045">
    <property type="component" value="Unassembled WGS sequence"/>
</dbReference>
<comment type="caution">
    <text evidence="1">The sequence shown here is derived from an EMBL/GenBank/DDBJ whole genome shotgun (WGS) entry which is preliminary data.</text>
</comment>
<evidence type="ECO:0000313" key="2">
    <source>
        <dbReference type="Proteomes" id="UP000764045"/>
    </source>
</evidence>
<dbReference type="EMBL" id="JACJJL010000023">
    <property type="protein sequence ID" value="MBM6662510.1"/>
    <property type="molecule type" value="Genomic_DNA"/>
</dbReference>
<keyword evidence="2" id="KW-1185">Reference proteome</keyword>
<feature type="non-terminal residue" evidence="1">
    <location>
        <position position="1"/>
    </location>
</feature>
<evidence type="ECO:0000313" key="1">
    <source>
        <dbReference type="EMBL" id="MBM6662510.1"/>
    </source>
</evidence>
<accession>A0A938WPZ2</accession>
<protein>
    <submittedName>
        <fullName evidence="1">Uncharacterized protein</fullName>
    </submittedName>
</protein>